<organism evidence="2 3">
    <name type="scientific">Methylophaga frappieri (strain ATCC BAA-2434 / DSM 25690 / JAM7)</name>
    <dbReference type="NCBI Taxonomy" id="754477"/>
    <lineage>
        <taxon>Bacteria</taxon>
        <taxon>Pseudomonadati</taxon>
        <taxon>Pseudomonadota</taxon>
        <taxon>Gammaproteobacteria</taxon>
        <taxon>Thiotrichales</taxon>
        <taxon>Piscirickettsiaceae</taxon>
        <taxon>Methylophaga</taxon>
    </lineage>
</organism>
<keyword evidence="3" id="KW-1185">Reference proteome</keyword>
<dbReference type="PATRIC" id="fig|754477.3.peg.1835"/>
<evidence type="ECO:0000313" key="3">
    <source>
        <dbReference type="Proteomes" id="UP000009145"/>
    </source>
</evidence>
<keyword evidence="1" id="KW-0732">Signal</keyword>
<dbReference type="STRING" id="754477.Q7C_1864"/>
<feature type="chain" id="PRO_5003654208" description="DUF3829 domain-containing protein" evidence="1">
    <location>
        <begin position="26"/>
        <end position="270"/>
    </location>
</feature>
<protein>
    <recommendedName>
        <fullName evidence="4">DUF3829 domain-containing protein</fullName>
    </recommendedName>
</protein>
<evidence type="ECO:0000313" key="2">
    <source>
        <dbReference type="EMBL" id="AFJ03005.1"/>
    </source>
</evidence>
<feature type="signal peptide" evidence="1">
    <location>
        <begin position="1"/>
        <end position="25"/>
    </location>
</feature>
<evidence type="ECO:0000256" key="1">
    <source>
        <dbReference type="SAM" id="SignalP"/>
    </source>
</evidence>
<gene>
    <name evidence="2" type="ordered locus">Q7C_1864</name>
</gene>
<dbReference type="AlphaFoldDB" id="I1YJB2"/>
<dbReference type="eggNOG" id="COG5497">
    <property type="taxonomic scope" value="Bacteria"/>
</dbReference>
<dbReference type="HOGENOM" id="CLU_070067_0_0_6"/>
<dbReference type="OrthoDB" id="65747at2"/>
<dbReference type="Proteomes" id="UP000009145">
    <property type="component" value="Chromosome"/>
</dbReference>
<name>I1YJB2_METFJ</name>
<sequence precursor="true">MQENRKKWISLGVALASGVSTSALAADFVDHNHTHSNIVLAAAGEGEGEGEGEGAGVTVIDLKVNDVAYLTRLGLIRGHLLVGYQLYSEGKTEMAITHMKHPRDELYTGLVPAIEHRGGERFDAALTKLADSITNKASQEAVTAAYQDLEKGIKAAESVVDIDLKTSLQSIKELVRTAADEYAIGVEEGKLVNVHEYQDAYGFVELAKRRLDELPEGLRQQSADSFDKVNGYLNGVSDMWPGIAPEGDVDGDASRLYGAAARIEIEALNY</sequence>
<proteinExistence type="predicted"/>
<reference evidence="2 3" key="1">
    <citation type="journal article" date="2012" name="J. Bacteriol.">
        <title>Complete genome sequences of Methylophaga sp. strain JAM1 and Methylophaga sp. strain JAM7.</title>
        <authorList>
            <person name="Villeneuve C."/>
            <person name="Martineau C."/>
            <person name="Mauffrey F."/>
            <person name="Villemur R."/>
        </authorList>
    </citation>
    <scope>NUCLEOTIDE SEQUENCE [LARGE SCALE GENOMIC DNA]</scope>
    <source>
        <strain evidence="2 3">JAM7</strain>
    </source>
</reference>
<dbReference type="EMBL" id="CP003380">
    <property type="protein sequence ID" value="AFJ03005.1"/>
    <property type="molecule type" value="Genomic_DNA"/>
</dbReference>
<accession>I1YJB2</accession>
<dbReference type="RefSeq" id="WP_014704425.1">
    <property type="nucleotide sequence ID" value="NC_017856.1"/>
</dbReference>
<evidence type="ECO:0008006" key="4">
    <source>
        <dbReference type="Google" id="ProtNLM"/>
    </source>
</evidence>
<dbReference type="KEGG" id="mec:Q7C_1864"/>